<name>A0ACB7V1N3_DIOAL</name>
<proteinExistence type="predicted"/>
<keyword evidence="1" id="KW-0326">Glycosidase</keyword>
<sequence length="1240" mass="141689">MDMHEEQNLQNSDEVSNTDNTVEQHATTSKKKNRHKRPRLKKITSKIRKNDGPPLALDPVTPDLVTPKPARKRAKICKRKNGRKRKNGNNFVSETTQPRDSSLENTDAKNKDGKFSVRRKLNLNEESKFSSEDLLTHLRQNMSFSFLHKVYKRRGIDNMNSQNLYRHPAFSFTPFCKEVEEKRCLIMSLSKSQMLKQQQHAVNGTSDGLCIPNQIDLNKTSSADCSENSAEYLSASMNFSLFTKFYKRRKIEKEKSYPAMFTRHKMFMFASEHRLITPAILTMLNSTLETSQAELTKKRLEIPVPAFDLDNLESNDVCNQLMAISTPVKSTQKTRKQRESLADVQSALKHQELALVPYVHPLNSLKQKPDTNVNRNRWKKSITNWQNAFVPYDEATAMVPYKRQPNRDRLVVAFDPRNRWLWNCFASKEHIPDTDTGAFSDDTKRWWENERRVFQGRAESFLAKIRLIQGNRRFSKWKGSVVDSVVGVFLTQNVSDLLSSSSFMNLIARFPPKSKENVHGPDSVKLTSLVEKKILTMDEKSKCDEAMDETNEDESSLRNSFGIQIIRTKEYENQEKFLFNCNMSSAAGSPISPCKNCTQSSICSEIEDLIRNHSCCRIPSKGLVTVDTQPDEILSKKKEPKSCDSILQNLKVLKVSKSHSKGIAQNKSNNNPNIMPKAKKLKTNEIASNNIDWDNLRKEAYGNLPTKERNIEHIDSADWEAVSQADVDVIADAIRLRGQHNVLAARVKNFLIRVAKDHGSIDLEWLRNVSPDKAKEYLRSIEGLGLKSVDCVRLLGLHFKAFPVDTNIARIFVRLGWIPLQPLPESAQLHAIDKYPIMGTVQEYLWPRLWTLDQPTLYELHYQLITFGKVFCTKKNPNCNACPMRNECKHFASAYASAKRLLTGPEERSSVNSIYSSISSIDSFTGSSPLAIAQLEDSQLPEKFNSISCEPVIEEPPSPQHEPEPKPEHIEQYCANYSDGCLRNSDEDDIIELNLKDASQDFKHINEADSIEPQADGNSNFALIVAPFVSFLMPALKSTHKFRTKHYVYELPGNHPLLEGMDEQEENDEYRYLFAIWKPGENAESSEPPINHCSFQGFDELCNNIACFRCNSLREAKSETVRGTLLIPCRTAMRGRFPLNGTYFQVNEVFADNKSSKDPIVVPRNWLWNLPRKICYFGTGISTIFRGLTMEEIQFCMGQGTVCIRGFDRETRRVELLYKRLHVPASQAAKKRTTPKKKHR</sequence>
<keyword evidence="1" id="KW-0378">Hydrolase</keyword>
<accession>A0ACB7V1N3</accession>
<evidence type="ECO:0000313" key="2">
    <source>
        <dbReference type="Proteomes" id="UP000827976"/>
    </source>
</evidence>
<gene>
    <name evidence="1" type="ORF">IHE45_12G040100</name>
</gene>
<dbReference type="EMBL" id="CM037022">
    <property type="protein sequence ID" value="KAH7667130.1"/>
    <property type="molecule type" value="Genomic_DNA"/>
</dbReference>
<keyword evidence="2" id="KW-1185">Reference proteome</keyword>
<dbReference type="EC" id="3.2.2.27" evidence="1"/>
<organism evidence="1 2">
    <name type="scientific">Dioscorea alata</name>
    <name type="common">Purple yam</name>
    <dbReference type="NCBI Taxonomy" id="55571"/>
    <lineage>
        <taxon>Eukaryota</taxon>
        <taxon>Viridiplantae</taxon>
        <taxon>Streptophyta</taxon>
        <taxon>Embryophyta</taxon>
        <taxon>Tracheophyta</taxon>
        <taxon>Spermatophyta</taxon>
        <taxon>Magnoliopsida</taxon>
        <taxon>Liliopsida</taxon>
        <taxon>Dioscoreales</taxon>
        <taxon>Dioscoreaceae</taxon>
        <taxon>Dioscorea</taxon>
    </lineage>
</organism>
<reference evidence="2" key="1">
    <citation type="journal article" date="2022" name="Nat. Commun.">
        <title>Chromosome evolution and the genetic basis of agronomically important traits in greater yam.</title>
        <authorList>
            <person name="Bredeson J.V."/>
            <person name="Lyons J.B."/>
            <person name="Oniyinde I.O."/>
            <person name="Okereke N.R."/>
            <person name="Kolade O."/>
            <person name="Nnabue I."/>
            <person name="Nwadili C.O."/>
            <person name="Hribova E."/>
            <person name="Parker M."/>
            <person name="Nwogha J."/>
            <person name="Shu S."/>
            <person name="Carlson J."/>
            <person name="Kariba R."/>
            <person name="Muthemba S."/>
            <person name="Knop K."/>
            <person name="Barton G.J."/>
            <person name="Sherwood A.V."/>
            <person name="Lopez-Montes A."/>
            <person name="Asiedu R."/>
            <person name="Jamnadass R."/>
            <person name="Muchugi A."/>
            <person name="Goodstein D."/>
            <person name="Egesi C.N."/>
            <person name="Featherston J."/>
            <person name="Asfaw A."/>
            <person name="Simpson G.G."/>
            <person name="Dolezel J."/>
            <person name="Hendre P.S."/>
            <person name="Van Deynze A."/>
            <person name="Kumar P.L."/>
            <person name="Obidiegwu J.E."/>
            <person name="Bhattacharjee R."/>
            <person name="Rokhsar D.S."/>
        </authorList>
    </citation>
    <scope>NUCLEOTIDE SEQUENCE [LARGE SCALE GENOMIC DNA]</scope>
    <source>
        <strain evidence="2">cv. TDa95/00328</strain>
    </source>
</reference>
<evidence type="ECO:0000313" key="1">
    <source>
        <dbReference type="EMBL" id="KAH7667130.1"/>
    </source>
</evidence>
<comment type="caution">
    <text evidence="1">The sequence shown here is derived from an EMBL/GenBank/DDBJ whole genome shotgun (WGS) entry which is preliminary data.</text>
</comment>
<dbReference type="Proteomes" id="UP000827976">
    <property type="component" value="Chromosome 12"/>
</dbReference>
<protein>
    <submittedName>
        <fullName evidence="1">Uracil-DNA glycosylase protein</fullName>
        <ecNumber evidence="1">3.2.2.27</ecNumber>
    </submittedName>
</protein>